<dbReference type="PROSITE" id="PS50977">
    <property type="entry name" value="HTH_TETR_2"/>
    <property type="match status" value="1"/>
</dbReference>
<dbReference type="RefSeq" id="WP_345676626.1">
    <property type="nucleotide sequence ID" value="NZ_BAABHS010000012.1"/>
</dbReference>
<dbReference type="InterPro" id="IPR001647">
    <property type="entry name" value="HTH_TetR"/>
</dbReference>
<dbReference type="InterPro" id="IPR009057">
    <property type="entry name" value="Homeodomain-like_sf"/>
</dbReference>
<feature type="domain" description="HTH tetR-type" evidence="5">
    <location>
        <begin position="18"/>
        <end position="78"/>
    </location>
</feature>
<comment type="caution">
    <text evidence="6">The sequence shown here is derived from an EMBL/GenBank/DDBJ whole genome shotgun (WGS) entry which is preliminary data.</text>
</comment>
<accession>A0ABP9HDN2</accession>
<keyword evidence="1" id="KW-0805">Transcription regulation</keyword>
<evidence type="ECO:0000313" key="7">
    <source>
        <dbReference type="Proteomes" id="UP001500466"/>
    </source>
</evidence>
<dbReference type="EMBL" id="BAABHS010000012">
    <property type="protein sequence ID" value="GAA4968418.1"/>
    <property type="molecule type" value="Genomic_DNA"/>
</dbReference>
<feature type="DNA-binding region" description="H-T-H motif" evidence="4">
    <location>
        <begin position="41"/>
        <end position="60"/>
    </location>
</feature>
<evidence type="ECO:0000256" key="3">
    <source>
        <dbReference type="ARBA" id="ARBA00023163"/>
    </source>
</evidence>
<gene>
    <name evidence="6" type="ORF">GCM10023205_36950</name>
</gene>
<dbReference type="Gene3D" id="1.10.357.10">
    <property type="entry name" value="Tetracycline Repressor, domain 2"/>
    <property type="match status" value="1"/>
</dbReference>
<dbReference type="PRINTS" id="PR00455">
    <property type="entry name" value="HTHTETR"/>
</dbReference>
<evidence type="ECO:0000313" key="6">
    <source>
        <dbReference type="EMBL" id="GAA4968418.1"/>
    </source>
</evidence>
<sequence length="206" mass="22145">MATSTSPRTRRTQQQRSDATTADLLTAARDLFAAEGYGGTSLDAVCARAGVSKGALYHHFRNKEDLFLGVYVAEEGKIAEQVAAAYLAKADEDLWDAVYEGCKAYLRMSLDPGVQRITLLDAPGALGVEAVDEVTEQCVKQMYVGVKRAIAGGRIAPRPVEPLARLLFGGLSESAKTIGRAEDPERAQREALEELRRVFDAVAGAA</sequence>
<dbReference type="PANTHER" id="PTHR30055:SF234">
    <property type="entry name" value="HTH-TYPE TRANSCRIPTIONAL REGULATOR BETI"/>
    <property type="match status" value="1"/>
</dbReference>
<organism evidence="6 7">
    <name type="scientific">Yinghuangia aomiensis</name>
    <dbReference type="NCBI Taxonomy" id="676205"/>
    <lineage>
        <taxon>Bacteria</taxon>
        <taxon>Bacillati</taxon>
        <taxon>Actinomycetota</taxon>
        <taxon>Actinomycetes</taxon>
        <taxon>Kitasatosporales</taxon>
        <taxon>Streptomycetaceae</taxon>
        <taxon>Yinghuangia</taxon>
    </lineage>
</organism>
<protein>
    <submittedName>
        <fullName evidence="6">TetR/AcrR family transcriptional regulator</fullName>
    </submittedName>
</protein>
<dbReference type="PANTHER" id="PTHR30055">
    <property type="entry name" value="HTH-TYPE TRANSCRIPTIONAL REGULATOR RUTR"/>
    <property type="match status" value="1"/>
</dbReference>
<keyword evidence="2 4" id="KW-0238">DNA-binding</keyword>
<proteinExistence type="predicted"/>
<keyword evidence="7" id="KW-1185">Reference proteome</keyword>
<evidence type="ECO:0000256" key="4">
    <source>
        <dbReference type="PROSITE-ProRule" id="PRU00335"/>
    </source>
</evidence>
<evidence type="ECO:0000259" key="5">
    <source>
        <dbReference type="PROSITE" id="PS50977"/>
    </source>
</evidence>
<dbReference type="PROSITE" id="PS01081">
    <property type="entry name" value="HTH_TETR_1"/>
    <property type="match status" value="1"/>
</dbReference>
<dbReference type="Proteomes" id="UP001500466">
    <property type="component" value="Unassembled WGS sequence"/>
</dbReference>
<keyword evidence="3" id="KW-0804">Transcription</keyword>
<dbReference type="Pfam" id="PF21351">
    <property type="entry name" value="TetR_C_41"/>
    <property type="match status" value="1"/>
</dbReference>
<evidence type="ECO:0000256" key="1">
    <source>
        <dbReference type="ARBA" id="ARBA00023015"/>
    </source>
</evidence>
<dbReference type="SUPFAM" id="SSF46689">
    <property type="entry name" value="Homeodomain-like"/>
    <property type="match status" value="1"/>
</dbReference>
<reference evidence="7" key="1">
    <citation type="journal article" date="2019" name="Int. J. Syst. Evol. Microbiol.">
        <title>The Global Catalogue of Microorganisms (GCM) 10K type strain sequencing project: providing services to taxonomists for standard genome sequencing and annotation.</title>
        <authorList>
            <consortium name="The Broad Institute Genomics Platform"/>
            <consortium name="The Broad Institute Genome Sequencing Center for Infectious Disease"/>
            <person name="Wu L."/>
            <person name="Ma J."/>
        </authorList>
    </citation>
    <scope>NUCLEOTIDE SEQUENCE [LARGE SCALE GENOMIC DNA]</scope>
    <source>
        <strain evidence="7">JCM 17986</strain>
    </source>
</reference>
<dbReference type="InterPro" id="IPR050109">
    <property type="entry name" value="HTH-type_TetR-like_transc_reg"/>
</dbReference>
<name>A0ABP9HDN2_9ACTN</name>
<dbReference type="InterPro" id="IPR049484">
    <property type="entry name" value="Rv0078-like_C"/>
</dbReference>
<dbReference type="Pfam" id="PF00440">
    <property type="entry name" value="TetR_N"/>
    <property type="match status" value="1"/>
</dbReference>
<dbReference type="InterPro" id="IPR023772">
    <property type="entry name" value="DNA-bd_HTH_TetR-type_CS"/>
</dbReference>
<evidence type="ECO:0000256" key="2">
    <source>
        <dbReference type="ARBA" id="ARBA00023125"/>
    </source>
</evidence>